<feature type="compositionally biased region" description="Basic residues" evidence="1">
    <location>
        <begin position="1"/>
        <end position="31"/>
    </location>
</feature>
<keyword evidence="2" id="KW-0012">Acyltransferase</keyword>
<sequence length="52" mass="6315">MVKRHPQPKQRHPFTTRFSSRHQAARKKHKTLSYNQLRKTRKTKLRMSSNSL</sequence>
<dbReference type="GO" id="GO:0016746">
    <property type="term" value="F:acyltransferase activity"/>
    <property type="evidence" value="ECO:0007669"/>
    <property type="project" value="UniProtKB-KW"/>
</dbReference>
<evidence type="ECO:0000256" key="1">
    <source>
        <dbReference type="SAM" id="MobiDB-lite"/>
    </source>
</evidence>
<reference evidence="2" key="1">
    <citation type="submission" date="2018-02" db="EMBL/GenBank/DDBJ databases">
        <title>Rhizophora mucronata_Transcriptome.</title>
        <authorList>
            <person name="Meera S.P."/>
            <person name="Sreeshan A."/>
            <person name="Augustine A."/>
        </authorList>
    </citation>
    <scope>NUCLEOTIDE SEQUENCE</scope>
    <source>
        <tissue evidence="2">Leaf</tissue>
    </source>
</reference>
<keyword evidence="2" id="KW-0808">Transferase</keyword>
<protein>
    <submittedName>
        <fullName evidence="2">Acyltransferase-like protein At1g54570ic isoform X1</fullName>
    </submittedName>
</protein>
<proteinExistence type="predicted"/>
<accession>A0A2P2K8T9</accession>
<feature type="region of interest" description="Disordered" evidence="1">
    <location>
        <begin position="1"/>
        <end position="52"/>
    </location>
</feature>
<dbReference type="EMBL" id="GGEC01021660">
    <property type="protein sequence ID" value="MBX02144.1"/>
    <property type="molecule type" value="Transcribed_RNA"/>
</dbReference>
<name>A0A2P2K8T9_RHIMU</name>
<organism evidence="2">
    <name type="scientific">Rhizophora mucronata</name>
    <name type="common">Asiatic mangrove</name>
    <dbReference type="NCBI Taxonomy" id="61149"/>
    <lineage>
        <taxon>Eukaryota</taxon>
        <taxon>Viridiplantae</taxon>
        <taxon>Streptophyta</taxon>
        <taxon>Embryophyta</taxon>
        <taxon>Tracheophyta</taxon>
        <taxon>Spermatophyta</taxon>
        <taxon>Magnoliopsida</taxon>
        <taxon>eudicotyledons</taxon>
        <taxon>Gunneridae</taxon>
        <taxon>Pentapetalae</taxon>
        <taxon>rosids</taxon>
        <taxon>fabids</taxon>
        <taxon>Malpighiales</taxon>
        <taxon>Rhizophoraceae</taxon>
        <taxon>Rhizophora</taxon>
    </lineage>
</organism>
<dbReference type="AlphaFoldDB" id="A0A2P2K8T9"/>
<evidence type="ECO:0000313" key="2">
    <source>
        <dbReference type="EMBL" id="MBX02144.1"/>
    </source>
</evidence>